<evidence type="ECO:0000259" key="10">
    <source>
        <dbReference type="Pfam" id="PF00501"/>
    </source>
</evidence>
<dbReference type="EC" id="6.2.1.3" evidence="6"/>
<keyword evidence="4" id="KW-0276">Fatty acid metabolism</keyword>
<sequence>MKMIDRESVLLCLGMSLLSILATSFLFLISPKKLYALLVTIPRDARLIWLFLRLQISIFVWTKLNVTIPKRFRITARENPNKVAFYFEDQKMSFREVDQFSNKVANYFKDKGYKRGDGVALLMDNKPEYVCIWLGLAKLGIVTALLNTNLMSKEALAHAIKAGAGKGIIFGSKFKKLVEDTAFAIPELELYQYNDQHSEIIPGAIDFISELVDISDEAVDEEIDKGKSDDFLVYIYTSGTTGLPKASIIKNMRYFMTYFFFKYGVDIQKEDNIYVPLPLYHALGGMTAVSQSLLGGTTLVLKNKFSASNYWKDCQKYKCTIGQYIGEMVRYVVSAEHKSKSKIQYKLPKMFGNGMKPTVWKDLIRAFNVGQVYEFYGSTEGNFGLINQDNTLGSCGYTPIVAELFSPATLVKCDSTGEVIRNRNGFCDVCSNNEPGLLICKITKLLSMTKFDGYSDEKSTSKKILTKVFKQGDQYFNTGDILSRDEFGYFYFRDRTGDTFRWKGENVSTVEVEEILSGLTNTTIAVYGVEVAGNEGKAGMAAIADPKRNLDLKQFLQDCKSALPAYSVPVFLRIVDEIPQTGTFKIQKTNLQKDGYNIGEIEDTVYFLHPEKKEYVILDSNLYSNIINNESKV</sequence>
<evidence type="ECO:0000256" key="1">
    <source>
        <dbReference type="ARBA" id="ARBA00006432"/>
    </source>
</evidence>
<dbReference type="AlphaFoldDB" id="A0ABD2P9F6"/>
<evidence type="ECO:0000313" key="11">
    <source>
        <dbReference type="EMBL" id="KAL3287520.1"/>
    </source>
</evidence>
<dbReference type="Gene3D" id="3.40.50.12780">
    <property type="entry name" value="N-terminal domain of ligase-like"/>
    <property type="match status" value="1"/>
</dbReference>
<evidence type="ECO:0000256" key="8">
    <source>
        <dbReference type="ARBA" id="ARBA00041297"/>
    </source>
</evidence>
<keyword evidence="5" id="KW-0067">ATP-binding</keyword>
<dbReference type="PANTHER" id="PTHR43107">
    <property type="entry name" value="LONG-CHAIN FATTY ACID TRANSPORT PROTEIN"/>
    <property type="match status" value="1"/>
</dbReference>
<dbReference type="GO" id="GO:0005524">
    <property type="term" value="F:ATP binding"/>
    <property type="evidence" value="ECO:0007669"/>
    <property type="project" value="UniProtKB-KW"/>
</dbReference>
<evidence type="ECO:0000256" key="5">
    <source>
        <dbReference type="ARBA" id="ARBA00022840"/>
    </source>
</evidence>
<dbReference type="Gene3D" id="3.30.300.30">
    <property type="match status" value="1"/>
</dbReference>
<gene>
    <name evidence="11" type="ORF">HHI36_001989</name>
</gene>
<comment type="caution">
    <text evidence="11">The sequence shown here is derived from an EMBL/GenBank/DDBJ whole genome shotgun (WGS) entry which is preliminary data.</text>
</comment>
<keyword evidence="2" id="KW-0436">Ligase</keyword>
<dbReference type="PROSITE" id="PS00455">
    <property type="entry name" value="AMP_BINDING"/>
    <property type="match status" value="1"/>
</dbReference>
<keyword evidence="12" id="KW-1185">Reference proteome</keyword>
<dbReference type="InterPro" id="IPR020845">
    <property type="entry name" value="AMP-binding_CS"/>
</dbReference>
<evidence type="ECO:0000256" key="7">
    <source>
        <dbReference type="ARBA" id="ARBA00036527"/>
    </source>
</evidence>
<feature type="domain" description="AMP-dependent synthetase/ligase" evidence="10">
    <location>
        <begin position="73"/>
        <end position="398"/>
    </location>
</feature>
<dbReference type="GO" id="GO:0004467">
    <property type="term" value="F:long-chain fatty acid-CoA ligase activity"/>
    <property type="evidence" value="ECO:0007669"/>
    <property type="project" value="UniProtKB-EC"/>
</dbReference>
<proteinExistence type="inferred from homology"/>
<dbReference type="EMBL" id="JABFTP020000185">
    <property type="protein sequence ID" value="KAL3287520.1"/>
    <property type="molecule type" value="Genomic_DNA"/>
</dbReference>
<comment type="catalytic activity">
    <reaction evidence="9">
        <text>tetracosanoate + ATP + CoA = tetracosanoyl-CoA + AMP + diphosphate</text>
        <dbReference type="Rhea" id="RHEA:33639"/>
        <dbReference type="ChEBI" id="CHEBI:30616"/>
        <dbReference type="ChEBI" id="CHEBI:31014"/>
        <dbReference type="ChEBI" id="CHEBI:33019"/>
        <dbReference type="ChEBI" id="CHEBI:57287"/>
        <dbReference type="ChEBI" id="CHEBI:65052"/>
        <dbReference type="ChEBI" id="CHEBI:456215"/>
    </reaction>
    <physiologicalReaction direction="left-to-right" evidence="9">
        <dbReference type="Rhea" id="RHEA:33640"/>
    </physiologicalReaction>
</comment>
<dbReference type="SUPFAM" id="SSF56801">
    <property type="entry name" value="Acetyl-CoA synthetase-like"/>
    <property type="match status" value="1"/>
</dbReference>
<dbReference type="InterPro" id="IPR000873">
    <property type="entry name" value="AMP-dep_synth/lig_dom"/>
</dbReference>
<dbReference type="Pfam" id="PF00501">
    <property type="entry name" value="AMP-binding"/>
    <property type="match status" value="1"/>
</dbReference>
<dbReference type="InterPro" id="IPR045851">
    <property type="entry name" value="AMP-bd_C_sf"/>
</dbReference>
<evidence type="ECO:0000256" key="6">
    <source>
        <dbReference type="ARBA" id="ARBA00026121"/>
    </source>
</evidence>
<evidence type="ECO:0000256" key="4">
    <source>
        <dbReference type="ARBA" id="ARBA00022832"/>
    </source>
</evidence>
<evidence type="ECO:0000256" key="9">
    <source>
        <dbReference type="ARBA" id="ARBA00048666"/>
    </source>
</evidence>
<name>A0ABD2P9F6_9CUCU</name>
<evidence type="ECO:0000256" key="2">
    <source>
        <dbReference type="ARBA" id="ARBA00022598"/>
    </source>
</evidence>
<protein>
    <recommendedName>
        <fullName evidence="6">long-chain-fatty-acid--CoA ligase</fullName>
        <ecNumber evidence="6">6.2.1.3</ecNumber>
    </recommendedName>
    <alternativeName>
        <fullName evidence="8">Long-chain-fatty-acid--CoA ligase</fullName>
    </alternativeName>
</protein>
<keyword evidence="3" id="KW-0547">Nucleotide-binding</keyword>
<comment type="similarity">
    <text evidence="1">Belongs to the ATP-dependent AMP-binding enzyme family.</text>
</comment>
<comment type="catalytic activity">
    <reaction evidence="7">
        <text>a very long-chain fatty acid + ATP + CoA = a very long-chain fatty acyl-CoA + AMP + diphosphate</text>
        <dbReference type="Rhea" id="RHEA:54536"/>
        <dbReference type="ChEBI" id="CHEBI:30616"/>
        <dbReference type="ChEBI" id="CHEBI:33019"/>
        <dbReference type="ChEBI" id="CHEBI:57287"/>
        <dbReference type="ChEBI" id="CHEBI:58950"/>
        <dbReference type="ChEBI" id="CHEBI:138261"/>
        <dbReference type="ChEBI" id="CHEBI:456215"/>
    </reaction>
    <physiologicalReaction direction="left-to-right" evidence="7">
        <dbReference type="Rhea" id="RHEA:54537"/>
    </physiologicalReaction>
</comment>
<accession>A0ABD2P9F6</accession>
<organism evidence="11 12">
    <name type="scientific">Cryptolaemus montrouzieri</name>
    <dbReference type="NCBI Taxonomy" id="559131"/>
    <lineage>
        <taxon>Eukaryota</taxon>
        <taxon>Metazoa</taxon>
        <taxon>Ecdysozoa</taxon>
        <taxon>Arthropoda</taxon>
        <taxon>Hexapoda</taxon>
        <taxon>Insecta</taxon>
        <taxon>Pterygota</taxon>
        <taxon>Neoptera</taxon>
        <taxon>Endopterygota</taxon>
        <taxon>Coleoptera</taxon>
        <taxon>Polyphaga</taxon>
        <taxon>Cucujiformia</taxon>
        <taxon>Coccinelloidea</taxon>
        <taxon>Coccinellidae</taxon>
        <taxon>Scymninae</taxon>
        <taxon>Scymnini</taxon>
        <taxon>Cryptolaemus</taxon>
    </lineage>
</organism>
<dbReference type="Proteomes" id="UP001516400">
    <property type="component" value="Unassembled WGS sequence"/>
</dbReference>
<dbReference type="InterPro" id="IPR042099">
    <property type="entry name" value="ANL_N_sf"/>
</dbReference>
<dbReference type="PANTHER" id="PTHR43107:SF15">
    <property type="entry name" value="FATTY ACID TRANSPORT PROTEIN 3, ISOFORM A"/>
    <property type="match status" value="1"/>
</dbReference>
<evidence type="ECO:0000313" key="12">
    <source>
        <dbReference type="Proteomes" id="UP001516400"/>
    </source>
</evidence>
<evidence type="ECO:0000256" key="3">
    <source>
        <dbReference type="ARBA" id="ARBA00022741"/>
    </source>
</evidence>
<keyword evidence="4" id="KW-0443">Lipid metabolism</keyword>
<dbReference type="FunFam" id="3.30.300.30:FF:000002">
    <property type="entry name" value="Long-chain fatty acid transport protein 1"/>
    <property type="match status" value="1"/>
</dbReference>
<reference evidence="11 12" key="1">
    <citation type="journal article" date="2021" name="BMC Biol.">
        <title>Horizontally acquired antibacterial genes associated with adaptive radiation of ladybird beetles.</title>
        <authorList>
            <person name="Li H.S."/>
            <person name="Tang X.F."/>
            <person name="Huang Y.H."/>
            <person name="Xu Z.Y."/>
            <person name="Chen M.L."/>
            <person name="Du X.Y."/>
            <person name="Qiu B.Y."/>
            <person name="Chen P.T."/>
            <person name="Zhang W."/>
            <person name="Slipinski A."/>
            <person name="Escalona H.E."/>
            <person name="Waterhouse R.M."/>
            <person name="Zwick A."/>
            <person name="Pang H."/>
        </authorList>
    </citation>
    <scope>NUCLEOTIDE SEQUENCE [LARGE SCALE GENOMIC DNA]</scope>
    <source>
        <strain evidence="11">SYSU2018</strain>
    </source>
</reference>